<evidence type="ECO:0000313" key="14">
    <source>
        <dbReference type="Proteomes" id="UP000423131"/>
    </source>
</evidence>
<reference evidence="11 12" key="2">
    <citation type="submission" date="2019-07" db="EMBL/GenBank/DDBJ databases">
        <authorList>
            <consortium name="GenomeTrakr: Next Generation Sequencing Network for Food Pathogen Tracability"/>
        </authorList>
    </citation>
    <scope>NUCLEOTIDE SEQUENCE [LARGE SCALE GENOMIC DNA]</scope>
    <source>
        <strain evidence="8 14">FDA00014336</strain>
        <strain evidence="10 11">FDA00014370</strain>
        <strain evidence="9 12">FDA00014392</strain>
    </source>
</reference>
<proteinExistence type="inferred from homology"/>
<evidence type="ECO:0000313" key="9">
    <source>
        <dbReference type="EMBL" id="ECB9515045.1"/>
    </source>
</evidence>
<comment type="similarity">
    <text evidence="1">Belongs to the transposase 7 family.</text>
</comment>
<feature type="domain" description="DUF4158" evidence="6">
    <location>
        <begin position="9"/>
        <end position="172"/>
    </location>
</feature>
<dbReference type="InterPro" id="IPR002513">
    <property type="entry name" value="Tn3_Tnp_DDE_dom"/>
</dbReference>
<evidence type="ECO:0000259" key="5">
    <source>
        <dbReference type="Pfam" id="PF01526"/>
    </source>
</evidence>
<gene>
    <name evidence="7" type="ORF">FA835_15510</name>
    <name evidence="9" type="ORF">FLQ97_15095</name>
    <name evidence="8" type="ORF">FLR03_15480</name>
    <name evidence="10" type="ORF">FNX40_15590</name>
</gene>
<dbReference type="AlphaFoldDB" id="A0A5L9R427"/>
<evidence type="ECO:0000313" key="13">
    <source>
        <dbReference type="Proteomes" id="UP000410967"/>
    </source>
</evidence>
<dbReference type="GO" id="GO:0003677">
    <property type="term" value="F:DNA binding"/>
    <property type="evidence" value="ECO:0007669"/>
    <property type="project" value="UniProtKB-KW"/>
</dbReference>
<keyword evidence="4" id="KW-0233">DNA recombination</keyword>
<evidence type="ECO:0000313" key="8">
    <source>
        <dbReference type="EMBL" id="ECB9475074.1"/>
    </source>
</evidence>
<dbReference type="RefSeq" id="WP_031670169.1">
    <property type="nucleotide sequence ID" value="NZ_CP030808.1"/>
</dbReference>
<comment type="caution">
    <text evidence="7">The sequence shown here is derived from an EMBL/GenBank/DDBJ whole genome shotgun (WGS) entry which is preliminary data.</text>
</comment>
<dbReference type="Pfam" id="PF13700">
    <property type="entry name" value="DUF4158"/>
    <property type="match status" value="1"/>
</dbReference>
<evidence type="ECO:0000256" key="4">
    <source>
        <dbReference type="ARBA" id="ARBA00023172"/>
    </source>
</evidence>
<evidence type="ECO:0000313" key="11">
    <source>
        <dbReference type="Proteomes" id="UP000389283"/>
    </source>
</evidence>
<keyword evidence="3" id="KW-0238">DNA-binding</keyword>
<evidence type="ECO:0000259" key="6">
    <source>
        <dbReference type="Pfam" id="PF13700"/>
    </source>
</evidence>
<dbReference type="InterPro" id="IPR025296">
    <property type="entry name" value="DUF4158"/>
</dbReference>
<evidence type="ECO:0000256" key="3">
    <source>
        <dbReference type="ARBA" id="ARBA00023125"/>
    </source>
</evidence>
<dbReference type="Pfam" id="PF01526">
    <property type="entry name" value="DDE_Tnp_Tn3"/>
    <property type="match status" value="1"/>
</dbReference>
<organism evidence="7 13">
    <name type="scientific">Listeria monocytogenes</name>
    <dbReference type="NCBI Taxonomy" id="1639"/>
    <lineage>
        <taxon>Bacteria</taxon>
        <taxon>Bacillati</taxon>
        <taxon>Bacillota</taxon>
        <taxon>Bacilli</taxon>
        <taxon>Bacillales</taxon>
        <taxon>Listeriaceae</taxon>
        <taxon>Listeria</taxon>
    </lineage>
</organism>
<name>A0A5L9R427_LISMN</name>
<dbReference type="GO" id="GO:0004803">
    <property type="term" value="F:transposase activity"/>
    <property type="evidence" value="ECO:0007669"/>
    <property type="project" value="InterPro"/>
</dbReference>
<dbReference type="Proteomes" id="UP000410967">
    <property type="component" value="Unassembled WGS sequence"/>
</dbReference>
<dbReference type="EMBL" id="AAIAJJ010000015">
    <property type="protein sequence ID" value="ECC1558218.1"/>
    <property type="molecule type" value="Genomic_DNA"/>
</dbReference>
<dbReference type="NCBIfam" id="NF033527">
    <property type="entry name" value="transpos_Tn3"/>
    <property type="match status" value="1"/>
</dbReference>
<dbReference type="GO" id="GO:0006313">
    <property type="term" value="P:DNA transposition"/>
    <property type="evidence" value="ECO:0007669"/>
    <property type="project" value="InterPro"/>
</dbReference>
<dbReference type="Proteomes" id="UP000398321">
    <property type="component" value="Unassembled WGS sequence"/>
</dbReference>
<evidence type="ECO:0000313" key="10">
    <source>
        <dbReference type="EMBL" id="ECC1558218.1"/>
    </source>
</evidence>
<sequence>MKIARGRELLTPEQRQALMQIPQDEWVLGTYYTFAKRDLEIINKRRREENRLGFAVQLAVLRYPGWPYTHIKNIPDSVIHYISKQIGATPSSLSLYPQRENTLWDHLKEIRSEYAFVNFTLKEYRMTFKHLHQLALENGDAMHLLHECISFLRKSKIILPAFTTLERMVWEARAMAEKKLFYTLSQSLTNEQKEKLEEVITLQHPSESNKTILGWLKEPPEHPSPETFLKVIERLEYIRGMELETVQISHLHRNRLLQLSRLGSRYEPYAFRDFQENKRYSILTVYLLHLTQELTDKAFEIHDRQILSLLSKGRKDQEEIQKQNGKKLNEKVIHFTNIGQALIKAKQEKLDVFEVLESVIEWNSFVSSVEEAQELARPADYDYLDLLQKRFYSLRKYTPTLLKVLEFHSTKANESLLKAVEIIRGMNESGKRKVPDDSPVDFISKRWKKHLYEDDGTTINRHYYEMAVLTELREHVRAGDVSIVGSKQYRDFEEYLFSEDTWNQTKENTRLSVSLSFEDYMTERTNSLNNRLQWLAANSNKLDGVSFEKRKLSLARLEKDVPEEAKKFSASLYQMLPRIKLTDLLMDVAHITGFHEQFTHASNNRKPDKEETIIIMATLLGMGMNIGLSKMAEATPGLTYKQLANVSQWRMYEDAMNKAQAILVNFHHKLQLSSYWGDGTTSSSDGMRMQLGVSSLHADANPHYGTGKGATIYRFTSDQFSSYYTKIIHTNSRDAIHVLDGLLHHETDLNIEEHYTDTAGYTDQIFGLTHLLGFKFAPRIRDLSDSKLFTIDKASEYPKLEAILRGQINTRVIGENYEDVLRLAHSIREGTVSASLIMGKLGSYSRQNSLATALREMGRIEKTIFILNYISDESLRRKIQRGLNKGEAMNGLARAIFFGKQGELRERTIQHQLQRASALNIIINAISIWNTLHLTTAVEYKKQTGSFNEDLLHHMSPLGWEHINLLGEYHFNSEKVVSLDSLRPLKLS</sequence>
<dbReference type="EMBL" id="AAHZFY010000056">
    <property type="protein sequence ID" value="ECB9515045.1"/>
    <property type="molecule type" value="Genomic_DNA"/>
</dbReference>
<dbReference type="Proteomes" id="UP000389283">
    <property type="component" value="Unassembled WGS sequence"/>
</dbReference>
<dbReference type="EMBL" id="AACKDQ010000059">
    <property type="protein sequence ID" value="EAK9318503.1"/>
    <property type="molecule type" value="Genomic_DNA"/>
</dbReference>
<evidence type="ECO:0000256" key="1">
    <source>
        <dbReference type="ARBA" id="ARBA00009402"/>
    </source>
</evidence>
<dbReference type="InterPro" id="IPR047653">
    <property type="entry name" value="Tn3-like_transpos"/>
</dbReference>
<dbReference type="EMBL" id="AAHZFN010000029">
    <property type="protein sequence ID" value="ECB9475074.1"/>
    <property type="molecule type" value="Genomic_DNA"/>
</dbReference>
<feature type="domain" description="Tn3 transposase DDE" evidence="5">
    <location>
        <begin position="583"/>
        <end position="969"/>
    </location>
</feature>
<reference evidence="7 13" key="1">
    <citation type="submission" date="2019-04" db="EMBL/GenBank/DDBJ databases">
        <authorList>
            <consortium name="GenomeTrakr network: Whole genome sequencing for foodborne pathogen traceback"/>
        </authorList>
    </citation>
    <scope>NUCLEOTIDE SEQUENCE [LARGE SCALE GENOMIC DNA]</scope>
    <source>
        <strain evidence="7 13">PHLUSALM00088</strain>
    </source>
</reference>
<protein>
    <submittedName>
        <fullName evidence="7">Tn3 family transposase</fullName>
    </submittedName>
</protein>
<dbReference type="Proteomes" id="UP000423131">
    <property type="component" value="Unassembled WGS sequence"/>
</dbReference>
<evidence type="ECO:0000256" key="2">
    <source>
        <dbReference type="ARBA" id="ARBA00022578"/>
    </source>
</evidence>
<evidence type="ECO:0000313" key="7">
    <source>
        <dbReference type="EMBL" id="EAK9318503.1"/>
    </source>
</evidence>
<keyword evidence="2" id="KW-0815">Transposition</keyword>
<accession>A0A5L9R427</accession>
<evidence type="ECO:0000313" key="12">
    <source>
        <dbReference type="Proteomes" id="UP000398321"/>
    </source>
</evidence>